<evidence type="ECO:0000256" key="1">
    <source>
        <dbReference type="SAM" id="Phobius"/>
    </source>
</evidence>
<evidence type="ECO:0000313" key="3">
    <source>
        <dbReference type="WBParaSite" id="L893_g16877.t1"/>
    </source>
</evidence>
<evidence type="ECO:0000313" key="2">
    <source>
        <dbReference type="Proteomes" id="UP000095287"/>
    </source>
</evidence>
<dbReference type="Proteomes" id="UP000095287">
    <property type="component" value="Unplaced"/>
</dbReference>
<feature type="transmembrane region" description="Helical" evidence="1">
    <location>
        <begin position="57"/>
        <end position="76"/>
    </location>
</feature>
<keyword evidence="1" id="KW-0812">Transmembrane</keyword>
<keyword evidence="1" id="KW-0472">Membrane</keyword>
<reference evidence="3" key="1">
    <citation type="submission" date="2016-11" db="UniProtKB">
        <authorList>
            <consortium name="WormBaseParasite"/>
        </authorList>
    </citation>
    <scope>IDENTIFICATION</scope>
</reference>
<accession>A0A1I7YJA8</accession>
<dbReference type="AlphaFoldDB" id="A0A1I7YJA8"/>
<sequence length="128" mass="14807">MDTIIKIMIIRKNRNGCIMKQCVNKSEISLCVSRQLGQVVLNPEKDQYWRRIADMNIISFCLIVFCIAGSVDAFFLNNMLAFKGRNGNSESVPSRRSEKLASSGRAMWPENRPYLGYKQRWNLKLLMQ</sequence>
<proteinExistence type="predicted"/>
<dbReference type="WBParaSite" id="L893_g16877.t1">
    <property type="protein sequence ID" value="L893_g16877.t1"/>
    <property type="gene ID" value="L893_g16877"/>
</dbReference>
<keyword evidence="1" id="KW-1133">Transmembrane helix</keyword>
<protein>
    <submittedName>
        <fullName evidence="3">7TM_GPCR_Srx domain-containing protein</fullName>
    </submittedName>
</protein>
<keyword evidence="2" id="KW-1185">Reference proteome</keyword>
<name>A0A1I7YJA8_9BILA</name>
<organism evidence="2 3">
    <name type="scientific">Steinernema glaseri</name>
    <dbReference type="NCBI Taxonomy" id="37863"/>
    <lineage>
        <taxon>Eukaryota</taxon>
        <taxon>Metazoa</taxon>
        <taxon>Ecdysozoa</taxon>
        <taxon>Nematoda</taxon>
        <taxon>Chromadorea</taxon>
        <taxon>Rhabditida</taxon>
        <taxon>Tylenchina</taxon>
        <taxon>Panagrolaimomorpha</taxon>
        <taxon>Strongyloidoidea</taxon>
        <taxon>Steinernematidae</taxon>
        <taxon>Steinernema</taxon>
    </lineage>
</organism>